<dbReference type="EC" id="4.2.2.29" evidence="7"/>
<comment type="catalytic activity">
    <reaction evidence="7">
        <text>a peptidoglycan chain = a peptidoglycan chain with N-acetyl-1,6-anhydromuramyl-[peptide] at the reducing end + a peptidoglycan chain with N-acetylglucosamine at the non-reducing end.</text>
        <dbReference type="EC" id="4.2.2.29"/>
    </reaction>
</comment>
<keyword evidence="5 7" id="KW-0456">Lyase</keyword>
<dbReference type="HAMAP" id="MF_02065">
    <property type="entry name" value="MltG"/>
    <property type="match status" value="1"/>
</dbReference>
<evidence type="ECO:0000313" key="8">
    <source>
        <dbReference type="EMBL" id="HJF33663.1"/>
    </source>
</evidence>
<comment type="function">
    <text evidence="7">Functions as a peptidoglycan terminase that cleaves nascent peptidoglycan strands endolytically to terminate their elongation.</text>
</comment>
<keyword evidence="6 7" id="KW-0961">Cell wall biogenesis/degradation</keyword>
<evidence type="ECO:0000256" key="4">
    <source>
        <dbReference type="ARBA" id="ARBA00023136"/>
    </source>
</evidence>
<dbReference type="GO" id="GO:0009252">
    <property type="term" value="P:peptidoglycan biosynthetic process"/>
    <property type="evidence" value="ECO:0007669"/>
    <property type="project" value="UniProtKB-UniRule"/>
</dbReference>
<keyword evidence="1 7" id="KW-1003">Cell membrane</keyword>
<dbReference type="Gene3D" id="3.30.1490.480">
    <property type="entry name" value="Endolytic murein transglycosylase"/>
    <property type="match status" value="1"/>
</dbReference>
<feature type="site" description="Important for catalytic activity" evidence="7">
    <location>
        <position position="259"/>
    </location>
</feature>
<comment type="caution">
    <text evidence="8">The sequence shown here is derived from an EMBL/GenBank/DDBJ whole genome shotgun (WGS) entry which is preliminary data.</text>
</comment>
<dbReference type="EMBL" id="DYWT01000275">
    <property type="protein sequence ID" value="HJF33663.1"/>
    <property type="molecule type" value="Genomic_DNA"/>
</dbReference>
<dbReference type="InterPro" id="IPR003770">
    <property type="entry name" value="MLTG-like"/>
</dbReference>
<evidence type="ECO:0000256" key="2">
    <source>
        <dbReference type="ARBA" id="ARBA00022692"/>
    </source>
</evidence>
<dbReference type="AlphaFoldDB" id="A0A921G1A3"/>
<keyword evidence="2 7" id="KW-0812">Transmembrane</keyword>
<keyword evidence="4 7" id="KW-0472">Membrane</keyword>
<feature type="transmembrane region" description="Helical" evidence="7">
    <location>
        <begin position="23"/>
        <end position="47"/>
    </location>
</feature>
<dbReference type="Proteomes" id="UP000698173">
    <property type="component" value="Unassembled WGS sequence"/>
</dbReference>
<evidence type="ECO:0000256" key="5">
    <source>
        <dbReference type="ARBA" id="ARBA00023239"/>
    </source>
</evidence>
<evidence type="ECO:0000256" key="3">
    <source>
        <dbReference type="ARBA" id="ARBA00022989"/>
    </source>
</evidence>
<dbReference type="PANTHER" id="PTHR30518:SF2">
    <property type="entry name" value="ENDOLYTIC MUREIN TRANSGLYCOSYLASE"/>
    <property type="match status" value="1"/>
</dbReference>
<organism evidence="8 9">
    <name type="scientific">Sporosarcina psychrophila</name>
    <name type="common">Bacillus psychrophilus</name>
    <dbReference type="NCBI Taxonomy" id="1476"/>
    <lineage>
        <taxon>Bacteria</taxon>
        <taxon>Bacillati</taxon>
        <taxon>Bacillota</taxon>
        <taxon>Bacilli</taxon>
        <taxon>Bacillales</taxon>
        <taxon>Caryophanaceae</taxon>
        <taxon>Sporosarcina</taxon>
    </lineage>
</organism>
<comment type="subcellular location">
    <subcellularLocation>
        <location evidence="7">Cell membrane</location>
        <topology evidence="7">Single-pass membrane protein</topology>
    </subcellularLocation>
</comment>
<reference evidence="8" key="2">
    <citation type="submission" date="2021-09" db="EMBL/GenBank/DDBJ databases">
        <authorList>
            <person name="Gilroy R."/>
        </authorList>
    </citation>
    <scope>NUCLEOTIDE SEQUENCE</scope>
    <source>
        <strain evidence="8">CHK171-7178</strain>
    </source>
</reference>
<evidence type="ECO:0000313" key="9">
    <source>
        <dbReference type="Proteomes" id="UP000698173"/>
    </source>
</evidence>
<sequence>MDNGSKKEVMFERMREKKKEVKVVRRIVLVIVLVLVLIGLIGGRYVYKYITGALQPVDPDSEEVIEVEIPIGSGVDSIASKLEAKGIVKDARLFKYYVKFNNNSQFQAGTYGLTKSMTLDEIIESLKTGKVYREPVFTMTIPEGLTLKQIAKIVEKSSGIPEKKFLAYVNDEATIDRLMGKYPQILTEDIKAENIKYPLEGYLFPATYPFFEEKPSVEAIVNSMLQGTAINVTPYLDYLETNEKSVHWLLTFASLLEEEATAQSDRQTIASVFYNRIKIDMPLQTDPTVLYALGEHKDRVLYSDLEIEDPYNTYVNKGLPPGPIAGAGKSSIEAVIDPSKTNYLFFLADKKGVNHFTDSYDQHLKNRTLYLSED</sequence>
<evidence type="ECO:0000256" key="1">
    <source>
        <dbReference type="ARBA" id="ARBA00022475"/>
    </source>
</evidence>
<dbReference type="GO" id="GO:0005886">
    <property type="term" value="C:plasma membrane"/>
    <property type="evidence" value="ECO:0007669"/>
    <property type="project" value="UniProtKB-SubCell"/>
</dbReference>
<keyword evidence="3 7" id="KW-1133">Transmembrane helix</keyword>
<dbReference type="CDD" id="cd08010">
    <property type="entry name" value="MltG_like"/>
    <property type="match status" value="1"/>
</dbReference>
<name>A0A921G1A3_SPOPS</name>
<reference evidence="8" key="1">
    <citation type="journal article" date="2021" name="PeerJ">
        <title>Extensive microbial diversity within the chicken gut microbiome revealed by metagenomics and culture.</title>
        <authorList>
            <person name="Gilroy R."/>
            <person name="Ravi A."/>
            <person name="Getino M."/>
            <person name="Pursley I."/>
            <person name="Horton D.L."/>
            <person name="Alikhan N.F."/>
            <person name="Baker D."/>
            <person name="Gharbi K."/>
            <person name="Hall N."/>
            <person name="Watson M."/>
            <person name="Adriaenssens E.M."/>
            <person name="Foster-Nyarko E."/>
            <person name="Jarju S."/>
            <person name="Secka A."/>
            <person name="Antonio M."/>
            <person name="Oren A."/>
            <person name="Chaudhuri R.R."/>
            <person name="La Ragione R."/>
            <person name="Hildebrand F."/>
            <person name="Pallen M.J."/>
        </authorList>
    </citation>
    <scope>NUCLEOTIDE SEQUENCE</scope>
    <source>
        <strain evidence="8">CHK171-7178</strain>
    </source>
</reference>
<comment type="similarity">
    <text evidence="7">Belongs to the transglycosylase MltG family.</text>
</comment>
<dbReference type="GO" id="GO:0071555">
    <property type="term" value="P:cell wall organization"/>
    <property type="evidence" value="ECO:0007669"/>
    <property type="project" value="UniProtKB-KW"/>
</dbReference>
<dbReference type="GO" id="GO:0008932">
    <property type="term" value="F:lytic endotransglycosylase activity"/>
    <property type="evidence" value="ECO:0007669"/>
    <property type="project" value="UniProtKB-UniRule"/>
</dbReference>
<dbReference type="NCBIfam" id="TIGR00247">
    <property type="entry name" value="endolytic transglycosylase MltG"/>
    <property type="match status" value="1"/>
</dbReference>
<gene>
    <name evidence="7 8" type="primary">mltG</name>
    <name evidence="8" type="ORF">K8V56_18010</name>
</gene>
<evidence type="ECO:0000256" key="6">
    <source>
        <dbReference type="ARBA" id="ARBA00023316"/>
    </source>
</evidence>
<dbReference type="Pfam" id="PF02618">
    <property type="entry name" value="YceG"/>
    <property type="match status" value="1"/>
</dbReference>
<proteinExistence type="inferred from homology"/>
<evidence type="ECO:0000256" key="7">
    <source>
        <dbReference type="HAMAP-Rule" id="MF_02065"/>
    </source>
</evidence>
<dbReference type="PANTHER" id="PTHR30518">
    <property type="entry name" value="ENDOLYTIC MUREIN TRANSGLYCOSYLASE"/>
    <property type="match status" value="1"/>
</dbReference>
<protein>
    <recommendedName>
        <fullName evidence="7">Endolytic murein transglycosylase</fullName>
        <ecNumber evidence="7">4.2.2.29</ecNumber>
    </recommendedName>
    <alternativeName>
        <fullName evidence="7">Peptidoglycan lytic transglycosylase</fullName>
    </alternativeName>
    <alternativeName>
        <fullName evidence="7">Peptidoglycan polymerization terminase</fullName>
    </alternativeName>
</protein>
<accession>A0A921G1A3</accession>